<keyword evidence="1" id="KW-0677">Repeat</keyword>
<gene>
    <name evidence="4" type="ORF">BLA23254_01219</name>
</gene>
<dbReference type="PANTHER" id="PTHR32305">
    <property type="match status" value="1"/>
</dbReference>
<sequence length="1532" mass="171293">MALLAVKHLDPVVGVDVHSVLVTPGTPPVFLPHPHVGFMLDMREYIQAAKAVVGCIATMIAQEKVNEYIEHHPEDLKKLEHLADEANQQVNDLMGGGKLPDFKDDPTVAEGMRLAKEANKIKSRISDDLGSNVGSGGGSGRPIFVNGMMRATAGTHAYHVPGLHFPLGESFAPPPAEFEPSNDGESFMGSKTVLANNDPMSYMALEALSCWSIGMEPPPHNSAHTDRTYPSMPSSVMLPIPAGRPVLVGGPPIMNMAAAAKGLFKAFQGSKWAKALADKLHLKPGFLRCNVLKAEPVDATTGEVVVQQSDFTVSGRLPLVWERYYASHDSYVGAVGFGWQTPADIRLELMRNEDGIGAVAYFPDHSTAFDLVPADNGWSARKYDWQHGHALYGDDGRMVLRTREGIEYGFVLPPRWGETASALDTNSRLTLPIDRIADLNGNAWVFERAPCGGLARLVEWKRDVRTERLVECGIGRGSSAGMLTSLTLIDAGGSAHPLVSYEHDRERNLAAAIDAMAHRHHFEYADEHRMVRHTSARGVSFYYSYQQGDGGVWRVNHAWGDNGLFDYLFVYDRPRMETRVTNSLGHTTITQMNEHGMPVAEIDPLGGVTSYQYDAQGRTCAQTDPAGRTTTWDYDRYGDLATQTLLDGSAIRTEYSDDHRPICVTLPGGRQWKYAWDAQGNLLARTTPSGATSRYTYDAHGQPIEYTGPRGTLTCFEFDRVGNLATVTNALGHHTRYRHDARGNVVEAIDVLGRPSRYEYDRNGNLTRAIEPGGREVRCGYDADGNLIRHRDAAGHVIEMDYSPLGQVSRRIAPDGSVVKYHYDTEGKLIGVVNERSELYALERNALGRVVGETDYWGQTRRYRYGATGELLESTDPLGQTIRYRYDRLGRLTERHMPDDGSEHGERRDSFAYDRHGDLVLAENASSRVAFRYDADGRLIEEQQCDDFTIASAYDAADNRTERRTRLVVDGDVVEHTVRFTYDALDAVTSIQIDDAAPVILERDALGQVRVERLSADLHRELSYEPGNQPASQRTLLAGVSVLFASEYAYDANGELVEKRDSRSGTERYQYDPVGRVTAYVDPAGRLRRFFYDPAGDLLRTHTREHREAGAADVTWGNTWVRAGEYDGCYCAYDRVGNLTRRQGGGQDLSLKWDALGQLEETLSMRPAVAEVEGSQVWIRAHYEYDPFQRRVRKVVHSGPAHNGEREPALWVSRFFWDANTLVGEYTTSEEGDAIQNLTDHVSAVRHMPSEREQGCADSGAPRGAGRVYEWVYYPETFRPLATMHHDLAVRTVPVPTPRPPTGCSALVYFFQTEPNGAPVRMHDADGEVVWEARYNQTGGIERSSAQRVDQPLRLQGQYFDDETGLHYNRHRYYDSHTGTFISPDPSGLRAGENPYSIAPNTLGWIDPLGLEDRYPSWMPTKSLYQRQHIIPWSLRNHPVFVKSGVDINAPSNMMYMPIFSWVTNNPLIGLHEGWTTKHKEYNEMVEIYLDDLDDLAVQEGWSKGTIREEIWGLQQELRKGSRDGRFTCKER</sequence>
<dbReference type="InterPro" id="IPR022385">
    <property type="entry name" value="Rhs_assc_core"/>
</dbReference>
<dbReference type="InterPro" id="IPR006530">
    <property type="entry name" value="YD"/>
</dbReference>
<dbReference type="EMBL" id="CABVPW010000004">
    <property type="protein sequence ID" value="VWB28632.1"/>
    <property type="molecule type" value="Genomic_DNA"/>
</dbReference>
<feature type="domain" description="Teneurin-like YD-shell" evidence="3">
    <location>
        <begin position="1309"/>
        <end position="1387"/>
    </location>
</feature>
<feature type="domain" description="DUF6531" evidence="2">
    <location>
        <begin position="295"/>
        <end position="355"/>
    </location>
</feature>
<evidence type="ECO:0000259" key="3">
    <source>
        <dbReference type="Pfam" id="PF25023"/>
    </source>
</evidence>
<dbReference type="Pfam" id="PF20148">
    <property type="entry name" value="DUF6531"/>
    <property type="match status" value="1"/>
</dbReference>
<evidence type="ECO:0000259" key="2">
    <source>
        <dbReference type="Pfam" id="PF20148"/>
    </source>
</evidence>
<organism evidence="4 5">
    <name type="scientific">Burkholderia lata (strain ATCC 17760 / DSM 23089 / LMG 22485 / NCIMB 9086 / R18194 / 383)</name>
    <dbReference type="NCBI Taxonomy" id="482957"/>
    <lineage>
        <taxon>Bacteria</taxon>
        <taxon>Pseudomonadati</taxon>
        <taxon>Pseudomonadota</taxon>
        <taxon>Betaproteobacteria</taxon>
        <taxon>Burkholderiales</taxon>
        <taxon>Burkholderiaceae</taxon>
        <taxon>Burkholderia</taxon>
        <taxon>Burkholderia cepacia complex</taxon>
    </lineage>
</organism>
<evidence type="ECO:0000313" key="5">
    <source>
        <dbReference type="Proteomes" id="UP000494218"/>
    </source>
</evidence>
<dbReference type="InterPro" id="IPR031325">
    <property type="entry name" value="RHS_repeat"/>
</dbReference>
<name>A0A6P2IG47_BURL3</name>
<dbReference type="NCBIfam" id="TIGR01643">
    <property type="entry name" value="YD_repeat_2x"/>
    <property type="match status" value="11"/>
</dbReference>
<dbReference type="Gene3D" id="2.180.10.10">
    <property type="entry name" value="RHS repeat-associated core"/>
    <property type="match status" value="2"/>
</dbReference>
<evidence type="ECO:0000256" key="1">
    <source>
        <dbReference type="ARBA" id="ARBA00022737"/>
    </source>
</evidence>
<dbReference type="NCBIfam" id="TIGR03696">
    <property type="entry name" value="Rhs_assc_core"/>
    <property type="match status" value="1"/>
</dbReference>
<dbReference type="InterPro" id="IPR045351">
    <property type="entry name" value="DUF6531"/>
</dbReference>
<proteinExistence type="predicted"/>
<dbReference type="RefSeq" id="WP_175030456.1">
    <property type="nucleotide sequence ID" value="NZ_CABVPW010000004.1"/>
</dbReference>
<evidence type="ECO:0000313" key="4">
    <source>
        <dbReference type="EMBL" id="VWB28632.1"/>
    </source>
</evidence>
<dbReference type="SUPFAM" id="SSF63829">
    <property type="entry name" value="Calcium-dependent phosphotriesterase"/>
    <property type="match status" value="1"/>
</dbReference>
<dbReference type="InterPro" id="IPR032871">
    <property type="entry name" value="AHH_dom_containing"/>
</dbReference>
<feature type="domain" description="Teneurin-like YD-shell" evidence="3">
    <location>
        <begin position="691"/>
        <end position="877"/>
    </location>
</feature>
<dbReference type="PANTHER" id="PTHR32305:SF15">
    <property type="entry name" value="PROTEIN RHSA-RELATED"/>
    <property type="match status" value="1"/>
</dbReference>
<reference evidence="4 5" key="1">
    <citation type="submission" date="2019-09" db="EMBL/GenBank/DDBJ databases">
        <authorList>
            <person name="Depoorter E."/>
        </authorList>
    </citation>
    <scope>NUCLEOTIDE SEQUENCE [LARGE SCALE GENOMIC DNA]</scope>
    <source>
        <strain evidence="4">LMG 23254</strain>
    </source>
</reference>
<dbReference type="Pfam" id="PF14412">
    <property type="entry name" value="AHH"/>
    <property type="match status" value="1"/>
</dbReference>
<dbReference type="CDD" id="cd14740">
    <property type="entry name" value="PAAR_4"/>
    <property type="match status" value="1"/>
</dbReference>
<dbReference type="Proteomes" id="UP000494218">
    <property type="component" value="Unassembled WGS sequence"/>
</dbReference>
<protein>
    <submittedName>
        <fullName evidence="4">RhsD protein</fullName>
    </submittedName>
</protein>
<dbReference type="InterPro" id="IPR056823">
    <property type="entry name" value="TEN-like_YD-shell"/>
</dbReference>
<dbReference type="Pfam" id="PF05593">
    <property type="entry name" value="RHS_repeat"/>
    <property type="match status" value="1"/>
</dbReference>
<accession>A0A6P2IG47</accession>
<dbReference type="PRINTS" id="PR00394">
    <property type="entry name" value="RHSPROTEIN"/>
</dbReference>
<dbReference type="InterPro" id="IPR050708">
    <property type="entry name" value="T6SS_VgrG/RHS"/>
</dbReference>
<dbReference type="Pfam" id="PF25023">
    <property type="entry name" value="TEN_YD-shell"/>
    <property type="match status" value="2"/>
</dbReference>